<dbReference type="Proteomes" id="UP000075881">
    <property type="component" value="Unassembled WGS sequence"/>
</dbReference>
<accession>A0A182K830</accession>
<dbReference type="InterPro" id="IPR036322">
    <property type="entry name" value="WD40_repeat_dom_sf"/>
</dbReference>
<keyword evidence="3" id="KW-0853">WD repeat</keyword>
<evidence type="ECO:0000256" key="1">
    <source>
        <dbReference type="ARBA" id="ARBA00004496"/>
    </source>
</evidence>
<dbReference type="GO" id="GO:0045503">
    <property type="term" value="F:dynein light chain binding"/>
    <property type="evidence" value="ECO:0007669"/>
    <property type="project" value="TreeGrafter"/>
</dbReference>
<dbReference type="EnsemblMetazoa" id="ACHR006915-RA">
    <property type="protein sequence ID" value="ACHR006915-PA"/>
    <property type="gene ID" value="ACHR006915"/>
</dbReference>
<dbReference type="Gene3D" id="2.130.10.10">
    <property type="entry name" value="YVTN repeat-like/Quinoprotein amine dehydrogenase"/>
    <property type="match status" value="2"/>
</dbReference>
<dbReference type="SMART" id="SM00320">
    <property type="entry name" value="WD40"/>
    <property type="match status" value="4"/>
</dbReference>
<dbReference type="VEuPathDB" id="VectorBase:ACHR006915"/>
<keyword evidence="2" id="KW-0963">Cytoplasm</keyword>
<dbReference type="PANTHER" id="PTHR12442">
    <property type="entry name" value="DYNEIN INTERMEDIATE CHAIN"/>
    <property type="match status" value="1"/>
</dbReference>
<reference evidence="6" key="1">
    <citation type="submission" date="2013-03" db="EMBL/GenBank/DDBJ databases">
        <title>The Genome Sequence of Anopheles christyi ACHKN1017.</title>
        <authorList>
            <consortium name="The Broad Institute Genomics Platform"/>
            <person name="Neafsey D.E."/>
            <person name="Besansky N."/>
            <person name="Walker B."/>
            <person name="Young S.K."/>
            <person name="Zeng Q."/>
            <person name="Gargeya S."/>
            <person name="Fitzgerald M."/>
            <person name="Haas B."/>
            <person name="Abouelleil A."/>
            <person name="Allen A.W."/>
            <person name="Alvarado L."/>
            <person name="Arachchi H.M."/>
            <person name="Berlin A.M."/>
            <person name="Chapman S.B."/>
            <person name="Gainer-Dewar J."/>
            <person name="Goldberg J."/>
            <person name="Griggs A."/>
            <person name="Gujja S."/>
            <person name="Hansen M."/>
            <person name="Howarth C."/>
            <person name="Imamovic A."/>
            <person name="Ireland A."/>
            <person name="Larimer J."/>
            <person name="McCowan C."/>
            <person name="Murphy C."/>
            <person name="Pearson M."/>
            <person name="Poon T.W."/>
            <person name="Priest M."/>
            <person name="Roberts A."/>
            <person name="Saif S."/>
            <person name="Shea T."/>
            <person name="Sisk P."/>
            <person name="Sykes S."/>
            <person name="Wortman J."/>
            <person name="Nusbaum C."/>
            <person name="Birren B."/>
        </authorList>
    </citation>
    <scope>NUCLEOTIDE SEQUENCE [LARGE SCALE GENOMIC DNA]</scope>
    <source>
        <strain evidence="6">ACHKN1017</strain>
    </source>
</reference>
<comment type="subcellular location">
    <subcellularLocation>
        <location evidence="1">Cytoplasm</location>
    </subcellularLocation>
</comment>
<dbReference type="GO" id="GO:0060294">
    <property type="term" value="P:cilium movement involved in cell motility"/>
    <property type="evidence" value="ECO:0007669"/>
    <property type="project" value="TreeGrafter"/>
</dbReference>
<dbReference type="InterPro" id="IPR001680">
    <property type="entry name" value="WD40_rpt"/>
</dbReference>
<reference evidence="5" key="2">
    <citation type="submission" date="2020-05" db="UniProtKB">
        <authorList>
            <consortium name="EnsemblMetazoa"/>
        </authorList>
    </citation>
    <scope>IDENTIFICATION</scope>
    <source>
        <strain evidence="5">ACHKN1017</strain>
    </source>
</reference>
<proteinExistence type="predicted"/>
<dbReference type="GO" id="GO:0045504">
    <property type="term" value="F:dynein heavy chain binding"/>
    <property type="evidence" value="ECO:0007669"/>
    <property type="project" value="TreeGrafter"/>
</dbReference>
<sequence length="1056" mass="120327">MTKMPKDISLLSGFFEDEDFQEIFGFDDQDAWDRLRSFPNTTQILLSNQLQTELGITLGKNVTDEHPWKEVKKEAVQKCLSTGLQSVPKLEESLRLLAPGSSLLVEYLPDQAEKNEDTFRVYSDAAEINEASDIVRKLELLERLKLELLTLKRPEGKWGTDDVAEQEIAKWNTAPDALNVATDAQSVVPIRRVNQILSLRKVPDVRDGYVELLPFKWKSINFPRRISDRGTQVRPRSYSRCQQTEPVFPSHAATQYLLDVTDSKIDPALISPTWLQHATESLSSEAQFNLIELYRNEYDCISHTPVPAYRTPRIDEVLSFMNRALCVGRSVCSMDWHPELSGIFVASYTFETLSKLANKQHNQSGQPFGDALNRMTFEKCTLLLWSFEESLEPVLELKTIREVTAVSFCPYDGELLVGGLSNGQIVLWDLKGELERVEQAKRAALDGSEYRKQARHLMDYPAVESIDREVNPAAVSSLEHSHRGAITSVKWLPRNYFCSTTGHLKSHAEKLHRFMLTTSLDGSVCFWDLDFTMPALQKLMAASKASQMVKKTMYQRVNNLFFPTFKLICELPILSVVNDEAVYLSMPQDTVTELTVRVKHQQEPVATGCEMLLKLGSFMGQVIEASWEGYDFEQGALVNDERVKVLHVFGQIHDGPILALERNHKCRSVFLSIGGHVVAIWSEKEKSSPVFWRKKNEMITACRWSLDRVSVFFLGLSNGDFEIWDMSLKTFRATVSLNLGSEALTSISQHRLASARSCLAVADNNANVRILKLASTFVNAQPDEVETFKTMLEHELSRKTNQTTWVTGYYERNVATIEAKIHCEIEARENRLQQDAERMAANAPDSFTDTAKAFSSQELDKRMPLSERLEQKYQARHFQTLLRKLMARRNVSPDRMARQMRPEVERRKYNAEKREAIAANISTATADFVAVHKLLRPAEKLVAVVDESDRAEVVSKYRNDIADYKRTELDAQEVLRAHYLPALESFTEVLTKCKERREKVCISVGTNMEHLVSYEKKRTLRRLGVAPRTLLEDLKQFVGEEREAMAIEESNAEGEH</sequence>
<evidence type="ECO:0000256" key="4">
    <source>
        <dbReference type="ARBA" id="ARBA00022737"/>
    </source>
</evidence>
<dbReference type="InterPro" id="IPR015943">
    <property type="entry name" value="WD40/YVTN_repeat-like_dom_sf"/>
</dbReference>
<evidence type="ECO:0000256" key="2">
    <source>
        <dbReference type="ARBA" id="ARBA00022490"/>
    </source>
</evidence>
<evidence type="ECO:0000256" key="3">
    <source>
        <dbReference type="ARBA" id="ARBA00022574"/>
    </source>
</evidence>
<keyword evidence="4" id="KW-0677">Repeat</keyword>
<dbReference type="GO" id="GO:0036156">
    <property type="term" value="C:inner dynein arm"/>
    <property type="evidence" value="ECO:0007669"/>
    <property type="project" value="TreeGrafter"/>
</dbReference>
<evidence type="ECO:0000313" key="5">
    <source>
        <dbReference type="EnsemblMetazoa" id="ACHR006915-PA"/>
    </source>
</evidence>
<dbReference type="STRING" id="43041.A0A182K830"/>
<evidence type="ECO:0008006" key="7">
    <source>
        <dbReference type="Google" id="ProtNLM"/>
    </source>
</evidence>
<evidence type="ECO:0000313" key="6">
    <source>
        <dbReference type="Proteomes" id="UP000075881"/>
    </source>
</evidence>
<protein>
    <recommendedName>
        <fullName evidence="7">WD repeat-containing protein 63</fullName>
    </recommendedName>
</protein>
<dbReference type="SUPFAM" id="SSF50978">
    <property type="entry name" value="WD40 repeat-like"/>
    <property type="match status" value="1"/>
</dbReference>
<dbReference type="AlphaFoldDB" id="A0A182K830"/>
<name>A0A182K830_9DIPT</name>
<keyword evidence="6" id="KW-1185">Reference proteome</keyword>
<dbReference type="PANTHER" id="PTHR12442:SF5">
    <property type="entry name" value="DYNEIN AXONEMAL INTERMEDIATE CHAIN 3"/>
    <property type="match status" value="1"/>
</dbReference>
<dbReference type="InterPro" id="IPR050687">
    <property type="entry name" value="Dynein_IC"/>
</dbReference>
<organism evidence="5 6">
    <name type="scientific">Anopheles christyi</name>
    <dbReference type="NCBI Taxonomy" id="43041"/>
    <lineage>
        <taxon>Eukaryota</taxon>
        <taxon>Metazoa</taxon>
        <taxon>Ecdysozoa</taxon>
        <taxon>Arthropoda</taxon>
        <taxon>Hexapoda</taxon>
        <taxon>Insecta</taxon>
        <taxon>Pterygota</taxon>
        <taxon>Neoptera</taxon>
        <taxon>Endopterygota</taxon>
        <taxon>Diptera</taxon>
        <taxon>Nematocera</taxon>
        <taxon>Culicoidea</taxon>
        <taxon>Culicidae</taxon>
        <taxon>Anophelinae</taxon>
        <taxon>Anopheles</taxon>
    </lineage>
</organism>
<dbReference type="GO" id="GO:0036159">
    <property type="term" value="P:inner dynein arm assembly"/>
    <property type="evidence" value="ECO:0007669"/>
    <property type="project" value="TreeGrafter"/>
</dbReference>